<feature type="region of interest" description="Disordered" evidence="1">
    <location>
        <begin position="363"/>
        <end position="397"/>
    </location>
</feature>
<reference evidence="3 4" key="1">
    <citation type="journal article" date="2018" name="Mol. Biol. Evol.">
        <title>Broad Genomic Sampling Reveals a Smut Pathogenic Ancestry of the Fungal Clade Ustilaginomycotina.</title>
        <authorList>
            <person name="Kijpornyongpan T."/>
            <person name="Mondo S.J."/>
            <person name="Barry K."/>
            <person name="Sandor L."/>
            <person name="Lee J."/>
            <person name="Lipzen A."/>
            <person name="Pangilinan J."/>
            <person name="LaButti K."/>
            <person name="Hainaut M."/>
            <person name="Henrissat B."/>
            <person name="Grigoriev I.V."/>
            <person name="Spatafora J.W."/>
            <person name="Aime M.C."/>
        </authorList>
    </citation>
    <scope>NUCLEOTIDE SEQUENCE [LARGE SCALE GENOMIC DNA]</scope>
    <source>
        <strain evidence="3 4">MCA 4718</strain>
    </source>
</reference>
<keyword evidence="4" id="KW-1185">Reference proteome</keyword>
<feature type="compositionally biased region" description="Low complexity" evidence="1">
    <location>
        <begin position="363"/>
        <end position="375"/>
    </location>
</feature>
<dbReference type="InterPro" id="IPR036273">
    <property type="entry name" value="CRAL/TRIO_N_dom_sf"/>
</dbReference>
<organism evidence="3 4">
    <name type="scientific">Pseudomicrostroma glucosiphilum</name>
    <dbReference type="NCBI Taxonomy" id="1684307"/>
    <lineage>
        <taxon>Eukaryota</taxon>
        <taxon>Fungi</taxon>
        <taxon>Dikarya</taxon>
        <taxon>Basidiomycota</taxon>
        <taxon>Ustilaginomycotina</taxon>
        <taxon>Exobasidiomycetes</taxon>
        <taxon>Microstromatales</taxon>
        <taxon>Microstromatales incertae sedis</taxon>
        <taxon>Pseudomicrostroma</taxon>
    </lineage>
</organism>
<gene>
    <name evidence="3" type="ORF">BCV69DRAFT_238350</name>
</gene>
<dbReference type="RefSeq" id="XP_025349102.1">
    <property type="nucleotide sequence ID" value="XM_025489959.1"/>
</dbReference>
<dbReference type="SMART" id="SM01100">
    <property type="entry name" value="CRAL_TRIO_N"/>
    <property type="match status" value="1"/>
</dbReference>
<dbReference type="InterPro" id="IPR001251">
    <property type="entry name" value="CRAL-TRIO_dom"/>
</dbReference>
<dbReference type="AlphaFoldDB" id="A0A316U9U6"/>
<dbReference type="InterPro" id="IPR036865">
    <property type="entry name" value="CRAL-TRIO_dom_sf"/>
</dbReference>
<dbReference type="SUPFAM" id="SSF52087">
    <property type="entry name" value="CRAL/TRIO domain"/>
    <property type="match status" value="1"/>
</dbReference>
<dbReference type="InterPro" id="IPR052432">
    <property type="entry name" value="PITP/CRAL-TRIO"/>
</dbReference>
<name>A0A316U9U6_9BASI</name>
<dbReference type="Proteomes" id="UP000245942">
    <property type="component" value="Unassembled WGS sequence"/>
</dbReference>
<feature type="non-terminal residue" evidence="3">
    <location>
        <position position="479"/>
    </location>
</feature>
<proteinExistence type="predicted"/>
<dbReference type="SUPFAM" id="SSF46938">
    <property type="entry name" value="CRAL/TRIO N-terminal domain"/>
    <property type="match status" value="1"/>
</dbReference>
<evidence type="ECO:0000313" key="4">
    <source>
        <dbReference type="Proteomes" id="UP000245942"/>
    </source>
</evidence>
<evidence type="ECO:0000256" key="1">
    <source>
        <dbReference type="SAM" id="MobiDB-lite"/>
    </source>
</evidence>
<protein>
    <submittedName>
        <fullName evidence="3">CRAL/TRIO domain-containing protein</fullName>
    </submittedName>
</protein>
<dbReference type="PANTHER" id="PTHR46590:SF1">
    <property type="entry name" value="PHOSPHATIDYLINOSITOL TRANSFER PROTEIN CSR1"/>
    <property type="match status" value="1"/>
</dbReference>
<dbReference type="CDD" id="cd00170">
    <property type="entry name" value="SEC14"/>
    <property type="match status" value="1"/>
</dbReference>
<feature type="region of interest" description="Disordered" evidence="1">
    <location>
        <begin position="38"/>
        <end position="68"/>
    </location>
</feature>
<dbReference type="Pfam" id="PF00650">
    <property type="entry name" value="CRAL_TRIO"/>
    <property type="match status" value="1"/>
</dbReference>
<dbReference type="EMBL" id="KZ819324">
    <property type="protein sequence ID" value="PWN21942.1"/>
    <property type="molecule type" value="Genomic_DNA"/>
</dbReference>
<dbReference type="GeneID" id="37011693"/>
<sequence length="479" mass="54922">DHTHSPPPTDNLDPWQQQALFDLWTRFFRLCRVQQGTQDSAEDLKPNNSPWKASLPSDAGSTSSRKGKHLSELKEMRNFLHKYGGQRLRKVFWQMVKGEHPDAIMLRCLRARKWDIDRALAILGAIAAWRVEERVEEIAQGGEARLAQTRGGINVHQKGISYAHGAAINGEPIYIIEVGRHYSSSQTQEELKQKIILDLETLASLMPPPVERKVVIFNMQNFSLRNMDYWCVFYLVKSMQKYPETLARVYVHAAPWIFKPVWAILKPLLDPVVREKIRLTSDIKELEEYIPLDRLPKESMKGEMDWVFEWDPPVEGENDVQLDTATRDALQEEYFTICFQLERATRAVSRCLDKFYAEREEAQAGSASASSATGRGRYDRHHPPPHQESDDSSSIVGGVEWDEPAELASLKAKRDVLATKLRVIWLQLRPYMTGVVVQARWNVMQPDGTIVWTYPKLDGTVEEQRFGEETSLPALARNL</sequence>
<feature type="domain" description="CRAL-TRIO" evidence="2">
    <location>
        <begin position="164"/>
        <end position="298"/>
    </location>
</feature>
<dbReference type="PROSITE" id="PS50191">
    <property type="entry name" value="CRAL_TRIO"/>
    <property type="match status" value="1"/>
</dbReference>
<dbReference type="OrthoDB" id="43460at2759"/>
<accession>A0A316U9U6</accession>
<dbReference type="Gene3D" id="3.40.525.10">
    <property type="entry name" value="CRAL-TRIO lipid binding domain"/>
    <property type="match status" value="1"/>
</dbReference>
<dbReference type="Pfam" id="PF03765">
    <property type="entry name" value="CRAL_TRIO_N"/>
    <property type="match status" value="1"/>
</dbReference>
<evidence type="ECO:0000259" key="2">
    <source>
        <dbReference type="PROSITE" id="PS50191"/>
    </source>
</evidence>
<feature type="non-terminal residue" evidence="3">
    <location>
        <position position="1"/>
    </location>
</feature>
<dbReference type="SMART" id="SM00516">
    <property type="entry name" value="SEC14"/>
    <property type="match status" value="1"/>
</dbReference>
<dbReference type="InterPro" id="IPR011074">
    <property type="entry name" value="CRAL/TRIO_N_dom"/>
</dbReference>
<dbReference type="PANTHER" id="PTHR46590">
    <property type="entry name" value="PHOSPHATIDYLINOSITOL TRANSFER PROTEIN CSR1-RELATED"/>
    <property type="match status" value="1"/>
</dbReference>
<evidence type="ECO:0000313" key="3">
    <source>
        <dbReference type="EMBL" id="PWN21942.1"/>
    </source>
</evidence>